<evidence type="ECO:0000256" key="1">
    <source>
        <dbReference type="ARBA" id="ARBA00004651"/>
    </source>
</evidence>
<dbReference type="PIRSF" id="PIRSF006404">
    <property type="entry name" value="UCP006404_Pept_M50_CBS"/>
    <property type="match status" value="1"/>
</dbReference>
<feature type="domain" description="Peptidase M50" evidence="15">
    <location>
        <begin position="60"/>
        <end position="131"/>
    </location>
</feature>
<name>A0ABN1RRC9_9ACTN</name>
<evidence type="ECO:0000256" key="12">
    <source>
        <dbReference type="ARBA" id="ARBA00023122"/>
    </source>
</evidence>
<evidence type="ECO:0000313" key="17">
    <source>
        <dbReference type="Proteomes" id="UP001500665"/>
    </source>
</evidence>
<keyword evidence="8 14" id="KW-0378">Hydrolase</keyword>
<evidence type="ECO:0000256" key="5">
    <source>
        <dbReference type="ARBA" id="ARBA00022692"/>
    </source>
</evidence>
<dbReference type="GO" id="GO:0008233">
    <property type="term" value="F:peptidase activity"/>
    <property type="evidence" value="ECO:0007669"/>
    <property type="project" value="UniProtKB-KW"/>
</dbReference>
<feature type="transmembrane region" description="Helical" evidence="14">
    <location>
        <begin position="20"/>
        <end position="40"/>
    </location>
</feature>
<dbReference type="InterPro" id="IPR016483">
    <property type="entry name" value="UCP006404_Pept_M50_CBS"/>
</dbReference>
<evidence type="ECO:0000259" key="15">
    <source>
        <dbReference type="Pfam" id="PF02163"/>
    </source>
</evidence>
<keyword evidence="6 14" id="KW-0479">Metal-binding</keyword>
<feature type="transmembrane region" description="Helical" evidence="14">
    <location>
        <begin position="110"/>
        <end position="135"/>
    </location>
</feature>
<evidence type="ECO:0000256" key="14">
    <source>
        <dbReference type="PIRNR" id="PIRNR006404"/>
    </source>
</evidence>
<feature type="domain" description="Peptidase M50" evidence="15">
    <location>
        <begin position="143"/>
        <end position="203"/>
    </location>
</feature>
<feature type="transmembrane region" description="Helical" evidence="14">
    <location>
        <begin position="191"/>
        <end position="212"/>
    </location>
</feature>
<comment type="cofactor">
    <cofactor evidence="14">
        <name>Zn(2+)</name>
        <dbReference type="ChEBI" id="CHEBI:29105"/>
    </cofactor>
    <text evidence="14">Binds 1 zinc ion per subunit.</text>
</comment>
<keyword evidence="3 14" id="KW-1003">Cell membrane</keyword>
<dbReference type="InterPro" id="IPR046342">
    <property type="entry name" value="CBS_dom_sf"/>
</dbReference>
<gene>
    <name evidence="16" type="ORF">GCM10009550_55850</name>
</gene>
<keyword evidence="9 14" id="KW-0862">Zinc</keyword>
<dbReference type="SUPFAM" id="SSF54631">
    <property type="entry name" value="CBS-domain pair"/>
    <property type="match status" value="1"/>
</dbReference>
<evidence type="ECO:0000256" key="9">
    <source>
        <dbReference type="ARBA" id="ARBA00022833"/>
    </source>
</evidence>
<comment type="similarity">
    <text evidence="2 14">Belongs to the peptidase M50B family.</text>
</comment>
<evidence type="ECO:0000256" key="3">
    <source>
        <dbReference type="ARBA" id="ARBA00022475"/>
    </source>
</evidence>
<keyword evidence="10 14" id="KW-1133">Transmembrane helix</keyword>
<evidence type="ECO:0000256" key="11">
    <source>
        <dbReference type="ARBA" id="ARBA00023049"/>
    </source>
</evidence>
<feature type="transmembrane region" description="Helical" evidence="14">
    <location>
        <begin position="147"/>
        <end position="170"/>
    </location>
</feature>
<keyword evidence="7" id="KW-0677">Repeat</keyword>
<dbReference type="PANTHER" id="PTHR39188:SF3">
    <property type="entry name" value="STAGE IV SPORULATION PROTEIN FB"/>
    <property type="match status" value="1"/>
</dbReference>
<evidence type="ECO:0000256" key="8">
    <source>
        <dbReference type="ARBA" id="ARBA00022801"/>
    </source>
</evidence>
<dbReference type="Proteomes" id="UP001500665">
    <property type="component" value="Unassembled WGS sequence"/>
</dbReference>
<dbReference type="EMBL" id="BAAAHH010000027">
    <property type="protein sequence ID" value="GAA0962173.1"/>
    <property type="molecule type" value="Genomic_DNA"/>
</dbReference>
<feature type="transmembrane region" description="Helical" evidence="14">
    <location>
        <begin position="52"/>
        <end position="79"/>
    </location>
</feature>
<keyword evidence="5 14" id="KW-0812">Transmembrane</keyword>
<accession>A0ABN1RRC9</accession>
<comment type="caution">
    <text evidence="16">The sequence shown here is derived from an EMBL/GenBank/DDBJ whole genome shotgun (WGS) entry which is preliminary data.</text>
</comment>
<dbReference type="Pfam" id="PF02163">
    <property type="entry name" value="Peptidase_M50"/>
    <property type="match status" value="2"/>
</dbReference>
<evidence type="ECO:0000256" key="2">
    <source>
        <dbReference type="ARBA" id="ARBA00007931"/>
    </source>
</evidence>
<evidence type="ECO:0000256" key="13">
    <source>
        <dbReference type="ARBA" id="ARBA00023136"/>
    </source>
</evidence>
<keyword evidence="13 14" id="KW-0472">Membrane</keyword>
<evidence type="ECO:0000256" key="6">
    <source>
        <dbReference type="ARBA" id="ARBA00022723"/>
    </source>
</evidence>
<evidence type="ECO:0000256" key="4">
    <source>
        <dbReference type="ARBA" id="ARBA00022670"/>
    </source>
</evidence>
<dbReference type="CDD" id="cd06164">
    <property type="entry name" value="S2P-M50_SpoIVFB_CBS"/>
    <property type="match status" value="1"/>
</dbReference>
<evidence type="ECO:0000256" key="10">
    <source>
        <dbReference type="ARBA" id="ARBA00022989"/>
    </source>
</evidence>
<evidence type="ECO:0000256" key="7">
    <source>
        <dbReference type="ARBA" id="ARBA00022737"/>
    </source>
</evidence>
<sequence>MKAMSKVLPLGRVSGIRIGAQWSALLIVGLVGLILATGVLPRAEAGRPASVYWAIAIPVALVFFACLLVHELAHSLVALRRGVRVRSITLWMLGGVSELEDEAPTPQADLAIAAAGPLASFALGVLFGVATAVAWALDAPVLLAQPLAWLALMNVLLGVFNLLPGAPLDGGRVLRAILWRRYHDLTRADLAAARAGRSVGLALVFLGAFQLIFTRSGAGLWTMLIGWFLMISARAEGTARLVRDALRDVRVGEVMAPAPVLAPDWQEVGSFLRETVAFSRQNVFPVVDVAGVPVGVVHADALAALPEERYATRVRDHMTALPDRNVLAPDAPAAELLTTPPVGRELVAVITDGPRVLGMITTADLSAVYRRGLLLRPSGESRPPEKGPD</sequence>
<reference evidence="16 17" key="1">
    <citation type="journal article" date="2019" name="Int. J. Syst. Evol. Microbiol.">
        <title>The Global Catalogue of Microorganisms (GCM) 10K type strain sequencing project: providing services to taxonomists for standard genome sequencing and annotation.</title>
        <authorList>
            <consortium name="The Broad Institute Genomics Platform"/>
            <consortium name="The Broad Institute Genome Sequencing Center for Infectious Disease"/>
            <person name="Wu L."/>
            <person name="Ma J."/>
        </authorList>
    </citation>
    <scope>NUCLEOTIDE SEQUENCE [LARGE SCALE GENOMIC DNA]</scope>
    <source>
        <strain evidence="16 17">JCM 10696</strain>
    </source>
</reference>
<dbReference type="GO" id="GO:0006508">
    <property type="term" value="P:proteolysis"/>
    <property type="evidence" value="ECO:0007669"/>
    <property type="project" value="UniProtKB-KW"/>
</dbReference>
<keyword evidence="17" id="KW-1185">Reference proteome</keyword>
<protein>
    <recommendedName>
        <fullName evidence="14">Zinc metalloprotease</fullName>
    </recommendedName>
</protein>
<dbReference type="InterPro" id="IPR008915">
    <property type="entry name" value="Peptidase_M50"/>
</dbReference>
<organism evidence="16 17">
    <name type="scientific">Actinocorallia libanotica</name>
    <dbReference type="NCBI Taxonomy" id="46162"/>
    <lineage>
        <taxon>Bacteria</taxon>
        <taxon>Bacillati</taxon>
        <taxon>Actinomycetota</taxon>
        <taxon>Actinomycetes</taxon>
        <taxon>Streptosporangiales</taxon>
        <taxon>Thermomonosporaceae</taxon>
        <taxon>Actinocorallia</taxon>
    </lineage>
</organism>
<keyword evidence="4 14" id="KW-0645">Protease</keyword>
<keyword evidence="11 14" id="KW-0482">Metalloprotease</keyword>
<proteinExistence type="inferred from homology"/>
<evidence type="ECO:0000313" key="16">
    <source>
        <dbReference type="EMBL" id="GAA0962173.1"/>
    </source>
</evidence>
<keyword evidence="12" id="KW-0129">CBS domain</keyword>
<dbReference type="PANTHER" id="PTHR39188">
    <property type="entry name" value="MEMBRANE-ASSOCIATED ZINC METALLOPROTEASE M50B"/>
    <property type="match status" value="1"/>
</dbReference>
<comment type="subcellular location">
    <subcellularLocation>
        <location evidence="1 14">Cell membrane</location>
        <topology evidence="1 14">Multi-pass membrane protein</topology>
    </subcellularLocation>
</comment>